<dbReference type="NCBIfam" id="NF004076">
    <property type="entry name" value="PRK05581.1-4"/>
    <property type="match status" value="1"/>
</dbReference>
<dbReference type="RefSeq" id="WP_047425095.1">
    <property type="nucleotide sequence ID" value="NZ_CCEG01000002.1"/>
</dbReference>
<feature type="binding site" evidence="10 13">
    <location>
        <position position="174"/>
    </location>
    <ligand>
        <name>a divalent metal cation</name>
        <dbReference type="ChEBI" id="CHEBI:60240"/>
    </ligand>
</feature>
<dbReference type="InterPro" id="IPR000056">
    <property type="entry name" value="Ribul_P_3_epim-like"/>
</dbReference>
<dbReference type="PIRSF" id="PIRSF001461">
    <property type="entry name" value="RPE"/>
    <property type="match status" value="1"/>
</dbReference>
<name>A0A077UE47_9STAP</name>
<keyword evidence="13" id="KW-0464">Manganese</keyword>
<accession>A0A077UE47</accession>
<dbReference type="Gene3D" id="3.20.20.70">
    <property type="entry name" value="Aldolase class I"/>
    <property type="match status" value="1"/>
</dbReference>
<comment type="cofactor">
    <cofactor evidence="2">
        <name>Mn(2+)</name>
        <dbReference type="ChEBI" id="CHEBI:29035"/>
    </cofactor>
</comment>
<dbReference type="NCBIfam" id="TIGR01163">
    <property type="entry name" value="rpe"/>
    <property type="match status" value="1"/>
</dbReference>
<protein>
    <recommendedName>
        <fullName evidence="7 10">Ribulose-phosphate 3-epimerase</fullName>
        <ecNumber evidence="7 10">5.1.3.1</ecNumber>
    </recommendedName>
</protein>
<evidence type="ECO:0000256" key="4">
    <source>
        <dbReference type="ARBA" id="ARBA00001947"/>
    </source>
</evidence>
<dbReference type="CDD" id="cd00429">
    <property type="entry name" value="RPE"/>
    <property type="match status" value="1"/>
</dbReference>
<keyword evidence="13" id="KW-0170">Cobalt</keyword>
<sequence>MTKLFPSLLSVDFLKLQHELNKLEEAGVDGVHFDVMDGQFVPNISIGLPILDAVRKGTSLPIDVHLMIENPENYIASFVEHGADMISIHVESTPHIHRAIQMIKHLNSKAGVVINPGTPVSIIEPILDIVDYVLVMTVNPGFGGQSFITQCVEKIAQLNAIKMERQLNFEIEVDGGINDETAQVCIDNGATMLVTGSFFFKQDDYKKVTQQLKG</sequence>
<evidence type="ECO:0000256" key="6">
    <source>
        <dbReference type="ARBA" id="ARBA00009541"/>
    </source>
</evidence>
<keyword evidence="10 11" id="KW-0119">Carbohydrate metabolism</keyword>
<evidence type="ECO:0000256" key="13">
    <source>
        <dbReference type="PIRSR" id="PIRSR001461-2"/>
    </source>
</evidence>
<dbReference type="AlphaFoldDB" id="A0A077UE47"/>
<feature type="binding site" evidence="10 13">
    <location>
        <position position="65"/>
    </location>
    <ligand>
        <name>a divalent metal cation</name>
        <dbReference type="ChEBI" id="CHEBI:60240"/>
    </ligand>
</feature>
<feature type="binding site" evidence="10 13">
    <location>
        <position position="32"/>
    </location>
    <ligand>
        <name>a divalent metal cation</name>
        <dbReference type="ChEBI" id="CHEBI:60240"/>
    </ligand>
</feature>
<evidence type="ECO:0000256" key="14">
    <source>
        <dbReference type="PIRSR" id="PIRSR001461-3"/>
    </source>
</evidence>
<dbReference type="PROSITE" id="PS01085">
    <property type="entry name" value="RIBUL_P_3_EPIMER_1"/>
    <property type="match status" value="1"/>
</dbReference>
<evidence type="ECO:0000256" key="10">
    <source>
        <dbReference type="HAMAP-Rule" id="MF_02227"/>
    </source>
</evidence>
<evidence type="ECO:0000256" key="11">
    <source>
        <dbReference type="PIRNR" id="PIRNR001461"/>
    </source>
</evidence>
<dbReference type="PANTHER" id="PTHR11749">
    <property type="entry name" value="RIBULOSE-5-PHOSPHATE-3-EPIMERASE"/>
    <property type="match status" value="1"/>
</dbReference>
<feature type="binding site" evidence="10 14">
    <location>
        <position position="7"/>
    </location>
    <ligand>
        <name>substrate</name>
    </ligand>
</feature>
<keyword evidence="9 10" id="KW-0413">Isomerase</keyword>
<keyword evidence="8 10" id="KW-0479">Metal-binding</keyword>
<dbReference type="EMBL" id="CCEH01000001">
    <property type="protein sequence ID" value="CDR26739.1"/>
    <property type="molecule type" value="Genomic_DNA"/>
</dbReference>
<feature type="binding site" evidence="10">
    <location>
        <begin position="174"/>
        <end position="176"/>
    </location>
    <ligand>
        <name>substrate</name>
    </ligand>
</feature>
<feature type="binding site" evidence="10 13">
    <location>
        <position position="34"/>
    </location>
    <ligand>
        <name>a divalent metal cation</name>
        <dbReference type="ChEBI" id="CHEBI:60240"/>
    </ligand>
</feature>
<accession>A0A077UAP4</accession>
<dbReference type="GO" id="GO:0004750">
    <property type="term" value="F:D-ribulose-phosphate 3-epimerase activity"/>
    <property type="evidence" value="ECO:0007669"/>
    <property type="project" value="UniProtKB-UniRule"/>
</dbReference>
<comment type="cofactor">
    <cofactor evidence="3">
        <name>Co(2+)</name>
        <dbReference type="ChEBI" id="CHEBI:48828"/>
    </cofactor>
</comment>
<feature type="binding site" evidence="14">
    <location>
        <position position="176"/>
    </location>
    <ligand>
        <name>substrate</name>
    </ligand>
</feature>
<dbReference type="FunFam" id="3.20.20.70:FF:000004">
    <property type="entry name" value="Ribulose-phosphate 3-epimerase"/>
    <property type="match status" value="1"/>
</dbReference>
<comment type="pathway">
    <text evidence="10">Carbohydrate degradation.</text>
</comment>
<reference evidence="15 16" key="1">
    <citation type="submission" date="2014-05" db="EMBL/GenBank/DDBJ databases">
        <authorList>
            <person name="Aslett A.Martin."/>
            <person name="De Silva Nishadi"/>
        </authorList>
    </citation>
    <scope>NUCLEOTIDE SEQUENCE [LARGE SCALE GENOMIC DNA]</scope>
</reference>
<dbReference type="GO" id="GO:0046872">
    <property type="term" value="F:metal ion binding"/>
    <property type="evidence" value="ECO:0007669"/>
    <property type="project" value="UniProtKB-UniRule"/>
</dbReference>
<dbReference type="PROSITE" id="PS01086">
    <property type="entry name" value="RIBUL_P_3_EPIMER_2"/>
    <property type="match status" value="1"/>
</dbReference>
<feature type="active site" description="Proton acceptor" evidence="10 12">
    <location>
        <position position="34"/>
    </location>
</feature>
<keyword evidence="13" id="KW-0862">Zinc</keyword>
<dbReference type="HAMAP" id="MF_02227">
    <property type="entry name" value="RPE"/>
    <property type="match status" value="1"/>
</dbReference>
<evidence type="ECO:0000256" key="12">
    <source>
        <dbReference type="PIRSR" id="PIRSR001461-1"/>
    </source>
</evidence>
<gene>
    <name evidence="15" type="primary">cfxE</name>
    <name evidence="10" type="synonym">rpe</name>
    <name evidence="15" type="ORF">ERS140147_00164</name>
</gene>
<dbReference type="InterPro" id="IPR026019">
    <property type="entry name" value="Ribul_P_3_epim"/>
</dbReference>
<evidence type="ECO:0000256" key="1">
    <source>
        <dbReference type="ARBA" id="ARBA00001782"/>
    </source>
</evidence>
<dbReference type="Pfam" id="PF00834">
    <property type="entry name" value="Ribul_P_3_epim"/>
    <property type="match status" value="1"/>
</dbReference>
<feature type="active site" description="Proton donor" evidence="10 12">
    <location>
        <position position="174"/>
    </location>
</feature>
<dbReference type="InterPro" id="IPR011060">
    <property type="entry name" value="RibuloseP-bd_barrel"/>
</dbReference>
<dbReference type="GO" id="GO:0019323">
    <property type="term" value="P:pentose catabolic process"/>
    <property type="evidence" value="ECO:0007669"/>
    <property type="project" value="UniProtKB-UniRule"/>
</dbReference>
<comment type="similarity">
    <text evidence="6 10 11">Belongs to the ribulose-phosphate 3-epimerase family.</text>
</comment>
<dbReference type="SUPFAM" id="SSF51366">
    <property type="entry name" value="Ribulose-phoshate binding barrel"/>
    <property type="match status" value="1"/>
</dbReference>
<feature type="binding site" evidence="10 14">
    <location>
        <begin position="196"/>
        <end position="197"/>
    </location>
    <ligand>
        <name>substrate</name>
    </ligand>
</feature>
<evidence type="ECO:0000256" key="5">
    <source>
        <dbReference type="ARBA" id="ARBA00001954"/>
    </source>
</evidence>
<feature type="binding site" evidence="10 14">
    <location>
        <position position="65"/>
    </location>
    <ligand>
        <name>substrate</name>
    </ligand>
</feature>
<dbReference type="InterPro" id="IPR013785">
    <property type="entry name" value="Aldolase_TIM"/>
</dbReference>
<evidence type="ECO:0000256" key="9">
    <source>
        <dbReference type="ARBA" id="ARBA00023235"/>
    </source>
</evidence>
<dbReference type="GO" id="GO:0005737">
    <property type="term" value="C:cytoplasm"/>
    <property type="evidence" value="ECO:0007669"/>
    <property type="project" value="UniProtKB-ARBA"/>
</dbReference>
<proteinExistence type="inferred from homology"/>
<evidence type="ECO:0000256" key="8">
    <source>
        <dbReference type="ARBA" id="ARBA00022723"/>
    </source>
</evidence>
<comment type="catalytic activity">
    <reaction evidence="1 10 11">
        <text>D-ribulose 5-phosphate = D-xylulose 5-phosphate</text>
        <dbReference type="Rhea" id="RHEA:13677"/>
        <dbReference type="ChEBI" id="CHEBI:57737"/>
        <dbReference type="ChEBI" id="CHEBI:58121"/>
        <dbReference type="EC" id="5.1.3.1"/>
    </reaction>
</comment>
<comment type="cofactor">
    <cofactor evidence="10 13">
        <name>a divalent metal cation</name>
        <dbReference type="ChEBI" id="CHEBI:60240"/>
    </cofactor>
    <text evidence="10 13">Binds 1 divalent metal cation per subunit.</text>
</comment>
<comment type="cofactor">
    <cofactor evidence="4">
        <name>Zn(2+)</name>
        <dbReference type="ChEBI" id="CHEBI:29105"/>
    </cofactor>
</comment>
<evidence type="ECO:0000313" key="15">
    <source>
        <dbReference type="EMBL" id="CDR26739.1"/>
    </source>
</evidence>
<feature type="binding site" evidence="10 14">
    <location>
        <begin position="141"/>
        <end position="144"/>
    </location>
    <ligand>
        <name>substrate</name>
    </ligand>
</feature>
<dbReference type="EC" id="5.1.3.1" evidence="7 10"/>
<evidence type="ECO:0000313" key="16">
    <source>
        <dbReference type="Proteomes" id="UP000044616"/>
    </source>
</evidence>
<evidence type="ECO:0000256" key="3">
    <source>
        <dbReference type="ARBA" id="ARBA00001941"/>
    </source>
</evidence>
<organism evidence="15 16">
    <name type="scientific">Staphylococcus schweitzeri</name>
    <dbReference type="NCBI Taxonomy" id="1654388"/>
    <lineage>
        <taxon>Bacteria</taxon>
        <taxon>Bacillati</taxon>
        <taxon>Bacillota</taxon>
        <taxon>Bacilli</taxon>
        <taxon>Bacillales</taxon>
        <taxon>Staphylococcaceae</taxon>
        <taxon>Staphylococcus</taxon>
    </lineage>
</organism>
<dbReference type="Proteomes" id="UP000044616">
    <property type="component" value="Unassembled WGS sequence"/>
</dbReference>
<evidence type="ECO:0000256" key="7">
    <source>
        <dbReference type="ARBA" id="ARBA00013188"/>
    </source>
</evidence>
<comment type="function">
    <text evidence="10">Catalyzes the reversible epimerization of D-ribulose 5-phosphate to D-xylulose 5-phosphate.</text>
</comment>
<comment type="cofactor">
    <cofactor evidence="5">
        <name>Fe(2+)</name>
        <dbReference type="ChEBI" id="CHEBI:29033"/>
    </cofactor>
</comment>
<evidence type="ECO:0000256" key="2">
    <source>
        <dbReference type="ARBA" id="ARBA00001936"/>
    </source>
</evidence>
<dbReference type="GO" id="GO:0006098">
    <property type="term" value="P:pentose-phosphate shunt"/>
    <property type="evidence" value="ECO:0007669"/>
    <property type="project" value="UniProtKB-UniRule"/>
</dbReference>